<dbReference type="AlphaFoldDB" id="A0A510KW35"/>
<organism evidence="1 2">
    <name type="scientific">Leptotrichia wadei</name>
    <dbReference type="NCBI Taxonomy" id="157687"/>
    <lineage>
        <taxon>Bacteria</taxon>
        <taxon>Fusobacteriati</taxon>
        <taxon>Fusobacteriota</taxon>
        <taxon>Fusobacteriia</taxon>
        <taxon>Fusobacteriales</taxon>
        <taxon>Leptotrichiaceae</taxon>
        <taxon>Leptotrichia</taxon>
    </lineage>
</organism>
<gene>
    <name evidence="1" type="ORF">JMUB3936_2241</name>
</gene>
<accession>A0A510KW35</accession>
<protein>
    <submittedName>
        <fullName evidence="1">Uncharacterized protein</fullName>
    </submittedName>
</protein>
<name>A0A510KW35_9FUSO</name>
<dbReference type="EMBL" id="AP019841">
    <property type="protein sequence ID" value="BBM55918.1"/>
    <property type="molecule type" value="Genomic_DNA"/>
</dbReference>
<evidence type="ECO:0000313" key="2">
    <source>
        <dbReference type="Proteomes" id="UP000321944"/>
    </source>
</evidence>
<evidence type="ECO:0000313" key="1">
    <source>
        <dbReference type="EMBL" id="BBM55918.1"/>
    </source>
</evidence>
<dbReference type="Proteomes" id="UP000321944">
    <property type="component" value="Chromosome"/>
</dbReference>
<proteinExistence type="predicted"/>
<sequence>MIKLFISWIEMATNFLKIFRLSSFGSLILKRFEYIIKNFSVGKN</sequence>
<reference evidence="1 2" key="1">
    <citation type="submission" date="2019-07" db="EMBL/GenBank/DDBJ databases">
        <title>Complete Genome Sequence of Leptotrichia wadei Strain JMUB3936.</title>
        <authorList>
            <person name="Watanabe S."/>
            <person name="Cui L."/>
        </authorList>
    </citation>
    <scope>NUCLEOTIDE SEQUENCE [LARGE SCALE GENOMIC DNA]</scope>
    <source>
        <strain evidence="1 2">JMUB3936</strain>
    </source>
</reference>